<keyword evidence="2" id="KW-1185">Reference proteome</keyword>
<accession>A0A5B7K0G3</accession>
<evidence type="ECO:0000313" key="2">
    <source>
        <dbReference type="Proteomes" id="UP000324222"/>
    </source>
</evidence>
<evidence type="ECO:0000313" key="1">
    <source>
        <dbReference type="EMBL" id="MPC98927.1"/>
    </source>
</evidence>
<reference evidence="1 2" key="1">
    <citation type="submission" date="2019-05" db="EMBL/GenBank/DDBJ databases">
        <title>Another draft genome of Portunus trituberculatus and its Hox gene families provides insights of decapod evolution.</title>
        <authorList>
            <person name="Jeong J.-H."/>
            <person name="Song I."/>
            <person name="Kim S."/>
            <person name="Choi T."/>
            <person name="Kim D."/>
            <person name="Ryu S."/>
            <person name="Kim W."/>
        </authorList>
    </citation>
    <scope>NUCLEOTIDE SEQUENCE [LARGE SCALE GENOMIC DNA]</scope>
    <source>
        <tissue evidence="1">Muscle</tissue>
    </source>
</reference>
<name>A0A5B7K0G3_PORTR</name>
<gene>
    <name evidence="1" type="ORF">E2C01_094315</name>
</gene>
<organism evidence="1 2">
    <name type="scientific">Portunus trituberculatus</name>
    <name type="common">Swimming crab</name>
    <name type="synonym">Neptunus trituberculatus</name>
    <dbReference type="NCBI Taxonomy" id="210409"/>
    <lineage>
        <taxon>Eukaryota</taxon>
        <taxon>Metazoa</taxon>
        <taxon>Ecdysozoa</taxon>
        <taxon>Arthropoda</taxon>
        <taxon>Crustacea</taxon>
        <taxon>Multicrustacea</taxon>
        <taxon>Malacostraca</taxon>
        <taxon>Eumalacostraca</taxon>
        <taxon>Eucarida</taxon>
        <taxon>Decapoda</taxon>
        <taxon>Pleocyemata</taxon>
        <taxon>Brachyura</taxon>
        <taxon>Eubrachyura</taxon>
        <taxon>Portunoidea</taxon>
        <taxon>Portunidae</taxon>
        <taxon>Portuninae</taxon>
        <taxon>Portunus</taxon>
    </lineage>
</organism>
<dbReference type="AlphaFoldDB" id="A0A5B7K0G3"/>
<dbReference type="EMBL" id="VSRR010116172">
    <property type="protein sequence ID" value="MPC98927.1"/>
    <property type="molecule type" value="Genomic_DNA"/>
</dbReference>
<protein>
    <submittedName>
        <fullName evidence="1">Uncharacterized protein</fullName>
    </submittedName>
</protein>
<sequence>MCLFHSREPGPCSYFSGNTVHCISEGRTAGWGEAGREERGGGAAAARGRRGSWRHVSALALFAPLPAQ</sequence>
<comment type="caution">
    <text evidence="1">The sequence shown here is derived from an EMBL/GenBank/DDBJ whole genome shotgun (WGS) entry which is preliminary data.</text>
</comment>
<dbReference type="Proteomes" id="UP000324222">
    <property type="component" value="Unassembled WGS sequence"/>
</dbReference>
<proteinExistence type="predicted"/>